<dbReference type="Proteomes" id="UP001247805">
    <property type="component" value="Unassembled WGS sequence"/>
</dbReference>
<dbReference type="PANTHER" id="PTHR42693">
    <property type="entry name" value="ARYLSULFATASE FAMILY MEMBER"/>
    <property type="match status" value="1"/>
</dbReference>
<dbReference type="SUPFAM" id="SSF53649">
    <property type="entry name" value="Alkaline phosphatase-like"/>
    <property type="match status" value="1"/>
</dbReference>
<feature type="chain" id="PRO_5045292344" evidence="3">
    <location>
        <begin position="20"/>
        <end position="108"/>
    </location>
</feature>
<gene>
    <name evidence="5" type="ORF">RS130_00390</name>
</gene>
<dbReference type="RefSeq" id="WP_316024284.1">
    <property type="nucleotide sequence ID" value="NZ_JAWDIO010000001.1"/>
</dbReference>
<feature type="domain" description="Sulfatase N-terminal" evidence="4">
    <location>
        <begin position="33"/>
        <end position="100"/>
    </location>
</feature>
<keyword evidence="3" id="KW-0732">Signal</keyword>
<evidence type="ECO:0000256" key="2">
    <source>
        <dbReference type="ARBA" id="ARBA00022801"/>
    </source>
</evidence>
<dbReference type="InterPro" id="IPR000917">
    <property type="entry name" value="Sulfatase_N"/>
</dbReference>
<evidence type="ECO:0000256" key="3">
    <source>
        <dbReference type="SAM" id="SignalP"/>
    </source>
</evidence>
<organism evidence="5 6">
    <name type="scientific">Paraglaciecola aquimarina</name>
    <dbReference type="NCBI Taxonomy" id="1235557"/>
    <lineage>
        <taxon>Bacteria</taxon>
        <taxon>Pseudomonadati</taxon>
        <taxon>Pseudomonadota</taxon>
        <taxon>Gammaproteobacteria</taxon>
        <taxon>Alteromonadales</taxon>
        <taxon>Alteromonadaceae</taxon>
        <taxon>Paraglaciecola</taxon>
    </lineage>
</organism>
<comment type="similarity">
    <text evidence="1">Belongs to the sulfatase family.</text>
</comment>
<dbReference type="Pfam" id="PF00884">
    <property type="entry name" value="Sulfatase"/>
    <property type="match status" value="1"/>
</dbReference>
<sequence length="108" mass="11482">MIGVCAVLVAAIVSSNVYANSAQSKVKNEFTRPNILWLVLEDMSPIIKAYGDNTAYTPNIDWLAEQGVKYTNAYSTSGVCAPSRAGLALGMYPSSVGAITCVPPHTQK</sequence>
<dbReference type="InterPro" id="IPR017850">
    <property type="entry name" value="Alkaline_phosphatase_core_sf"/>
</dbReference>
<reference evidence="5 6" key="1">
    <citation type="submission" date="2023-10" db="EMBL/GenBank/DDBJ databases">
        <title>Glaciecola aquimarina strain GGW-M5 nov., isolated from a coastal seawater.</title>
        <authorList>
            <person name="Bayburt H."/>
            <person name="Kim J.M."/>
            <person name="Choi B.J."/>
            <person name="Jeon C.O."/>
        </authorList>
    </citation>
    <scope>NUCLEOTIDE SEQUENCE [LARGE SCALE GENOMIC DNA]</scope>
    <source>
        <strain evidence="5 6">KCTC 32108</strain>
    </source>
</reference>
<feature type="signal peptide" evidence="3">
    <location>
        <begin position="1"/>
        <end position="19"/>
    </location>
</feature>
<evidence type="ECO:0000313" key="6">
    <source>
        <dbReference type="Proteomes" id="UP001247805"/>
    </source>
</evidence>
<dbReference type="EMBL" id="JAWDIO010000001">
    <property type="protein sequence ID" value="MDU0352570.1"/>
    <property type="molecule type" value="Genomic_DNA"/>
</dbReference>
<dbReference type="PANTHER" id="PTHR42693:SF53">
    <property type="entry name" value="ENDO-4-O-SULFATASE"/>
    <property type="match status" value="1"/>
</dbReference>
<evidence type="ECO:0000256" key="1">
    <source>
        <dbReference type="ARBA" id="ARBA00008779"/>
    </source>
</evidence>
<dbReference type="InterPro" id="IPR050738">
    <property type="entry name" value="Sulfatase"/>
</dbReference>
<protein>
    <submittedName>
        <fullName evidence="5">Sulfatase-like hydrolase/transferase</fullName>
    </submittedName>
</protein>
<keyword evidence="2" id="KW-0378">Hydrolase</keyword>
<dbReference type="Gene3D" id="3.40.720.10">
    <property type="entry name" value="Alkaline Phosphatase, subunit A"/>
    <property type="match status" value="1"/>
</dbReference>
<proteinExistence type="inferred from homology"/>
<evidence type="ECO:0000313" key="5">
    <source>
        <dbReference type="EMBL" id="MDU0352570.1"/>
    </source>
</evidence>
<keyword evidence="6" id="KW-1185">Reference proteome</keyword>
<accession>A0ABU3SRD7</accession>
<evidence type="ECO:0000259" key="4">
    <source>
        <dbReference type="Pfam" id="PF00884"/>
    </source>
</evidence>
<comment type="caution">
    <text evidence="5">The sequence shown here is derived from an EMBL/GenBank/DDBJ whole genome shotgun (WGS) entry which is preliminary data.</text>
</comment>
<name>A0ABU3SRD7_9ALTE</name>